<dbReference type="Pfam" id="PF11707">
    <property type="entry name" value="Npa1"/>
    <property type="match status" value="1"/>
</dbReference>
<dbReference type="InterPro" id="IPR059018">
    <property type="entry name" value="HEAT_URB1"/>
</dbReference>
<dbReference type="FunCoup" id="A0A6I8NTW3">
    <property type="interactions" value="1797"/>
</dbReference>
<name>A0A6I8NTW3_ORNAN</name>
<dbReference type="GeneTree" id="ENSGT00390000014210"/>
<evidence type="ECO:0000313" key="5">
    <source>
        <dbReference type="Ensembl" id="ENSOANP00000044719.1"/>
    </source>
</evidence>
<sequence length="2249" mass="247118">YYGAWRLGSEKQSRRGARAGLAQQTGAPGGTWLKRQIFFSSNPTLETFVSRARKLPPAGPCDVVEEYVKISVECAEIFQLFGGEKRPEREVMLILQALEAILLRTASDLAHLRIVGTNIVKTLINNHMKVLYESLFASGYQMSRACLNLMAAMVAQGPDAARDVYGHFDFNKKPLRALVTRRSPKGLPDVRMAYVQFALSFLIAGDDNTIAQVLELKDFIPAIFSTGLREDRISTIDLLLSTLRSKVVHNKSVTKTQKVRFFTGQVLNHLASLYRWNGIHDVTPRGPELDSGGDAEGGGKAVVREMTHTFLKDLCCSLKHGINFYDASLGTAGRGGNLSLLHFLLGLKTAPEDELVADLVVSILRVCPDLLHKYFKEVNFSFVPRLKSAWLNNIRLLTQIYAAQPEVSRAFDSAEYIPPSRLLSMVMVTTVPAVCNKAMFTQGLNLENGIVKHTVLTLVSTILKRALRNIDRCLDGESWPASAPIGPAAREEFVRLYRESLSKLLPDLNSVVSAWRSLCKREPGPQDGPAGDGEEPRPEDVEVPLLKAAVLRVLCLYQRTVPHLVLQCNFDFSKLLRGIVTEKGLGRETAPDLQYHILKVALELPASKFSWFRAQDGPDPETAGGERSVFYLLMKMFVTSNHSQLKASTEQLIVKVLRDTGVFEHTWAELELWLGHLDSAADERKETLIQFLESVFLKLVSGPHVYTDKAADFVQEAGTLQAGAAKQEADSVSLPVSHIDDVLHTVDVLVEDGEDLDRELGASLTEDVILLTFPFSALVPAALEARNKLLLEDRSYLVTVGTDLLHTQRDPLALCLLFQAYDREQPPSPPWAAQLRRFNAYYRLWIPAHQFAAPDPDPLVLAASPTPQGGAFCSLLKEAYAGGAAHRLLEETVQARLTEAVAQLRSPQLAIAAKHVLLYLKTSVDNFAALERRAGPALVSFFLDLLGRLVARCGQLDAHYRRRCEAARAQSDLFVDLESLALVESAGDRTLGEVLGWTLTHPTLTSWFLASERQALPPHSLRPPRVRQLSAQLSGGVLRLLEVGAPLARRSGRLHLLSGYLDAVADGVLAELRAGRPAPAPLEALRALHGYLGPARLRAVTRALLELPGAGLAAKAGPRRERRLSVPGAALVRLLAAAAEEEPGDGGPGPLTPGHVRALSALLPELAVDELDAALARALSGDPGAAHGVGGRVLTYCLDRGTEATLAAAAALVEESATQLLRFELWCLRPGTVGHLRRHADAFLPLLGRYLRCRERQRPARPRRVESAVTLVLRKALGERLQRGVLGAGPPAGGPEQGPAHEVLAGLIGDSGAEELAALRDGLPDVLEREERPRSWVVAAAVSAALERSPEKPAAWREALLRACARWLVASFGRGEAEEGVRVTEESMLSRLRELLQSTGAVDPADWQKLVKAGLRFRYRDRPFLAALRAGIRLLYQPGSPLGQTLVPLPLVYTMVTQHSAFLPTILRARREEEEEEEQEPDSPSAPVKEALVDLLVTIVELCPSVCESNHFAVLLGAYGASLGTLDQKILLLLRAYEKNDHSLVGFRLLLWGPAAVEHHKTCKSLGRSLWQQPSVGEILGLLDRDRMMKTILHFPQNRRLLPPEGSRGTLFTDRSGVELEDLYDPCFLLHLFSELTRPESVVDCHQFVEANALGLVVAALSSYDPDMRAAAYYVLVSFHGHLEGARFREQSQLLYLLDVVRGGIRSRNLRLTYSLTLFVAKAARQMLSPEEHMYMKINRFLLSHEYLDLNKVPGFYQLFYSSGFEHRAEREWVLEVLRRGMRDKYCYELYASQGIFRILLCFFHSPLCDDVMQNWIVEILQSSARVTKSAYELIRDHSLLTWILYVLEKKLLPGRLLSGIISLVHTLWVTNLGDKGSEEPASQPQAPKLLALHFVGEFLYVLTVLARQLRPGLDGSPLAQYLSTLRSVLRHRDAALTAFRALGRFTVSEQALSASDVLWLLHHWSFVDKDGRLQDDLRAAAEKYRLTELTRGRRAAGPRGAGRAADGPAEAADGPAEAAGPGPERCRGLLRDVVTHWTPEPPASLPELAEAPGGPELAAASLTARWVLRTLAGPLEAQETARVLPAWFGSSVLPFPAVAEELLGDAAVADGLFRLYGRVCRAAGAGGGVAGWPELCRFNSLMLRLLAARGAPREGSLHAVVDELSRSSESEEDEARRAAAAFLVSLYVKDVWLEVERVDTLRAHVRLICSGEEEEEEGGAAAGRNRDPVVALCRDLAATLDGPGEASA</sequence>
<accession>A0A6I8NTW3</accession>
<dbReference type="InParanoid" id="A0A6I8NTW3"/>
<dbReference type="OMA" id="VVWVWQS"/>
<dbReference type="GO" id="GO:0000463">
    <property type="term" value="P:maturation of LSU-rRNA from tricistronic rRNA transcript (SSU-rRNA, 5.8S rRNA, LSU-rRNA)"/>
    <property type="evidence" value="ECO:0000318"/>
    <property type="project" value="GO_Central"/>
</dbReference>
<evidence type="ECO:0000256" key="1">
    <source>
        <dbReference type="SAM" id="MobiDB-lite"/>
    </source>
</evidence>
<dbReference type="InterPro" id="IPR032436">
    <property type="entry name" value="URB1_C"/>
</dbReference>
<feature type="domain" description="URB1 C-terminal" evidence="3">
    <location>
        <begin position="1654"/>
        <end position="1843"/>
    </location>
</feature>
<reference evidence="5" key="2">
    <citation type="submission" date="2025-08" db="UniProtKB">
        <authorList>
            <consortium name="Ensembl"/>
        </authorList>
    </citation>
    <scope>IDENTIFICATION</scope>
    <source>
        <strain evidence="5">Glennie</strain>
    </source>
</reference>
<dbReference type="PANTHER" id="PTHR13500:SF0">
    <property type="entry name" value="NUCLEOLAR PRE-RIBOSOMAL-ASSOCIATED PROTEIN 1"/>
    <property type="match status" value="1"/>
</dbReference>
<dbReference type="GO" id="GO:0005730">
    <property type="term" value="C:nucleolus"/>
    <property type="evidence" value="ECO:0000318"/>
    <property type="project" value="GO_Central"/>
</dbReference>
<evidence type="ECO:0000259" key="4">
    <source>
        <dbReference type="Pfam" id="PF26140"/>
    </source>
</evidence>
<dbReference type="SUPFAM" id="SSF48371">
    <property type="entry name" value="ARM repeat"/>
    <property type="match status" value="1"/>
</dbReference>
<protein>
    <submittedName>
        <fullName evidence="5">URB1 ribosome biosis homolog</fullName>
    </submittedName>
</protein>
<dbReference type="InterPro" id="IPR039844">
    <property type="entry name" value="URB1"/>
</dbReference>
<dbReference type="InterPro" id="IPR016024">
    <property type="entry name" value="ARM-type_fold"/>
</dbReference>
<dbReference type="Pfam" id="PF26140">
    <property type="entry name" value="HEAT_URB1"/>
    <property type="match status" value="1"/>
</dbReference>
<dbReference type="Pfam" id="PF16201">
    <property type="entry name" value="NopRA1"/>
    <property type="match status" value="1"/>
</dbReference>
<organism evidence="5 6">
    <name type="scientific">Ornithorhynchus anatinus</name>
    <name type="common">Duckbill platypus</name>
    <dbReference type="NCBI Taxonomy" id="9258"/>
    <lineage>
        <taxon>Eukaryota</taxon>
        <taxon>Metazoa</taxon>
        <taxon>Chordata</taxon>
        <taxon>Craniata</taxon>
        <taxon>Vertebrata</taxon>
        <taxon>Euteleostomi</taxon>
        <taxon>Mammalia</taxon>
        <taxon>Monotremata</taxon>
        <taxon>Ornithorhynchidae</taxon>
        <taxon>Ornithorhynchus</taxon>
    </lineage>
</organism>
<keyword evidence="6" id="KW-1185">Reference proteome</keyword>
<gene>
    <name evidence="5" type="primary">URB1</name>
</gene>
<evidence type="ECO:0000313" key="6">
    <source>
        <dbReference type="Proteomes" id="UP000002279"/>
    </source>
</evidence>
<feature type="domain" description="URB1 central HEAT repeat" evidence="4">
    <location>
        <begin position="626"/>
        <end position="733"/>
    </location>
</feature>
<dbReference type="PANTHER" id="PTHR13500">
    <property type="entry name" value="NUCLEOLAR PRERIBOSOMAL-ASSOCIATED PROTEIN 1"/>
    <property type="match status" value="1"/>
</dbReference>
<evidence type="ECO:0000259" key="3">
    <source>
        <dbReference type="Pfam" id="PF16201"/>
    </source>
</evidence>
<evidence type="ECO:0000259" key="2">
    <source>
        <dbReference type="Pfam" id="PF11707"/>
    </source>
</evidence>
<feature type="region of interest" description="Disordered" evidence="1">
    <location>
        <begin position="1992"/>
        <end position="2026"/>
    </location>
</feature>
<reference evidence="5" key="3">
    <citation type="submission" date="2025-09" db="UniProtKB">
        <authorList>
            <consortium name="Ensembl"/>
        </authorList>
    </citation>
    <scope>IDENTIFICATION</scope>
    <source>
        <strain evidence="5">Glennie</strain>
    </source>
</reference>
<dbReference type="InterPro" id="IPR021714">
    <property type="entry name" value="URB1_N"/>
</dbReference>
<dbReference type="GO" id="GO:0000466">
    <property type="term" value="P:maturation of 5.8S rRNA from tricistronic rRNA transcript (SSU-rRNA, 5.8S rRNA, LSU-rRNA)"/>
    <property type="evidence" value="ECO:0000318"/>
    <property type="project" value="GO_Central"/>
</dbReference>
<dbReference type="GO" id="GO:0001650">
    <property type="term" value="C:fibrillar center"/>
    <property type="evidence" value="ECO:0007669"/>
    <property type="project" value="Ensembl"/>
</dbReference>
<dbReference type="Proteomes" id="UP000002279">
    <property type="component" value="Chromosome 17"/>
</dbReference>
<reference evidence="5 6" key="1">
    <citation type="journal article" date="2008" name="Nature">
        <title>Genome analysis of the platypus reveals unique signatures of evolution.</title>
        <authorList>
            <person name="Warren W.C."/>
            <person name="Hillier L.W."/>
            <person name="Marshall Graves J.A."/>
            <person name="Birney E."/>
            <person name="Ponting C.P."/>
            <person name="Grutzner F."/>
            <person name="Belov K."/>
            <person name="Miller W."/>
            <person name="Clarke L."/>
            <person name="Chinwalla A.T."/>
            <person name="Yang S.P."/>
            <person name="Heger A."/>
            <person name="Locke D.P."/>
            <person name="Miethke P."/>
            <person name="Waters P.D."/>
            <person name="Veyrunes F."/>
            <person name="Fulton L."/>
            <person name="Fulton B."/>
            <person name="Graves T."/>
            <person name="Wallis J."/>
            <person name="Puente X.S."/>
            <person name="Lopez-Otin C."/>
            <person name="Ordonez G.R."/>
            <person name="Eichler E.E."/>
            <person name="Chen L."/>
            <person name="Cheng Z."/>
            <person name="Deakin J.E."/>
            <person name="Alsop A."/>
            <person name="Thompson K."/>
            <person name="Kirby P."/>
            <person name="Papenfuss A.T."/>
            <person name="Wakefield M.J."/>
            <person name="Olender T."/>
            <person name="Lancet D."/>
            <person name="Huttley G.A."/>
            <person name="Smit A.F."/>
            <person name="Pask A."/>
            <person name="Temple-Smith P."/>
            <person name="Batzer M.A."/>
            <person name="Walker J.A."/>
            <person name="Konkel M.K."/>
            <person name="Harris R.S."/>
            <person name="Whittington C.M."/>
            <person name="Wong E.S."/>
            <person name="Gemmell N.J."/>
            <person name="Buschiazzo E."/>
            <person name="Vargas Jentzsch I.M."/>
            <person name="Merkel A."/>
            <person name="Schmitz J."/>
            <person name="Zemann A."/>
            <person name="Churakov G."/>
            <person name="Kriegs J.O."/>
            <person name="Brosius J."/>
            <person name="Murchison E.P."/>
            <person name="Sachidanandam R."/>
            <person name="Smith C."/>
            <person name="Hannon G.J."/>
            <person name="Tsend-Ayush E."/>
            <person name="McMillan D."/>
            <person name="Attenborough R."/>
            <person name="Rens W."/>
            <person name="Ferguson-Smith M."/>
            <person name="Lefevre C.M."/>
            <person name="Sharp J.A."/>
            <person name="Nicholas K.R."/>
            <person name="Ray D.A."/>
            <person name="Kube M."/>
            <person name="Reinhardt R."/>
            <person name="Pringle T.H."/>
            <person name="Taylor J."/>
            <person name="Jones R.C."/>
            <person name="Nixon B."/>
            <person name="Dacheux J.L."/>
            <person name="Niwa H."/>
            <person name="Sekita Y."/>
            <person name="Huang X."/>
            <person name="Stark A."/>
            <person name="Kheradpour P."/>
            <person name="Kellis M."/>
            <person name="Flicek P."/>
            <person name="Chen Y."/>
            <person name="Webber C."/>
            <person name="Hardison R."/>
            <person name="Nelson J."/>
            <person name="Hallsworth-Pepin K."/>
            <person name="Delehaunty K."/>
            <person name="Markovic C."/>
            <person name="Minx P."/>
            <person name="Feng Y."/>
            <person name="Kremitzki C."/>
            <person name="Mitreva M."/>
            <person name="Glasscock J."/>
            <person name="Wylie T."/>
            <person name="Wohldmann P."/>
            <person name="Thiru P."/>
            <person name="Nhan M.N."/>
            <person name="Pohl C.S."/>
            <person name="Smith S.M."/>
            <person name="Hou S."/>
            <person name="Nefedov M."/>
            <person name="de Jong P.J."/>
            <person name="Renfree M.B."/>
            <person name="Mardis E.R."/>
            <person name="Wilson R.K."/>
        </authorList>
    </citation>
    <scope>NUCLEOTIDE SEQUENCE [LARGE SCALE GENOMIC DNA]</scope>
    <source>
        <strain evidence="5 6">Glennie</strain>
    </source>
</reference>
<feature type="domain" description="URB1 N-terminal" evidence="2">
    <location>
        <begin position="74"/>
        <end position="393"/>
    </location>
</feature>
<feature type="compositionally biased region" description="Low complexity" evidence="1">
    <location>
        <begin position="1996"/>
        <end position="2024"/>
    </location>
</feature>
<dbReference type="Bgee" id="ENSOANG00000050725">
    <property type="expression patterns" value="Expressed in fibroblast and 7 other cell types or tissues"/>
</dbReference>
<dbReference type="Ensembl" id="ENSOANT00000051638.1">
    <property type="protein sequence ID" value="ENSOANP00000044719.1"/>
    <property type="gene ID" value="ENSOANG00000050725.1"/>
</dbReference>
<proteinExistence type="predicted"/>